<dbReference type="EMBL" id="QFFJ01000001">
    <property type="protein sequence ID" value="RBL94004.1"/>
    <property type="molecule type" value="Genomic_DNA"/>
</dbReference>
<evidence type="ECO:0008006" key="4">
    <source>
        <dbReference type="Google" id="ProtNLM"/>
    </source>
</evidence>
<name>A0A365Y7P7_9BACT</name>
<reference evidence="2 3" key="1">
    <citation type="submission" date="2018-05" db="EMBL/GenBank/DDBJ databases">
        <title>Chitinophaga sp. K3CV102501T nov., isolated from isolated from a monsoon evergreen broad-leaved forest soil.</title>
        <authorList>
            <person name="Lv Y."/>
        </authorList>
    </citation>
    <scope>NUCLEOTIDE SEQUENCE [LARGE SCALE GENOMIC DNA]</scope>
    <source>
        <strain evidence="2 3">GDMCC 1.1325</strain>
    </source>
</reference>
<gene>
    <name evidence="2" type="ORF">DF182_16115</name>
</gene>
<evidence type="ECO:0000313" key="3">
    <source>
        <dbReference type="Proteomes" id="UP000253410"/>
    </source>
</evidence>
<feature type="coiled-coil region" evidence="1">
    <location>
        <begin position="339"/>
        <end position="369"/>
    </location>
</feature>
<sequence>MLLLLAAFTTAVQAQTTSPTRTYWTNIQIPGYTDDATGVNYLILHRSYDNVPMDGYFVMGKISAIRGHIGAWNRKWTIEVNTASAHKSDRGSLICYNEPAQLVTLRYNGVKYLAVSIQNSSTLTEFSFTGYIQYPAFEIVKESQVSEVALFRSGDPVTIAGNLVVDDNGSKIPTGDDLSMNAVIVNTSKSGAITVAAPTTQESIFAGHHMTFFSPNFQGGMGISIGQHNSGFIQAFSNTTENGSLFLNPNGGGVGIGVHDTKGYRLAVAGSMIAERVVVKNYQNWPDFVFAKNYQLPSLQEVEAYVNTHQHLPGIPSAAAVKEKGIDLEEMNSKLLQKVEELTLYLIQLDKENKELKAEVKAIRSALQK</sequence>
<dbReference type="Proteomes" id="UP000253410">
    <property type="component" value="Unassembled WGS sequence"/>
</dbReference>
<keyword evidence="3" id="KW-1185">Reference proteome</keyword>
<proteinExistence type="predicted"/>
<organism evidence="2 3">
    <name type="scientific">Chitinophaga flava</name>
    <dbReference type="NCBI Taxonomy" id="2259036"/>
    <lineage>
        <taxon>Bacteria</taxon>
        <taxon>Pseudomonadati</taxon>
        <taxon>Bacteroidota</taxon>
        <taxon>Chitinophagia</taxon>
        <taxon>Chitinophagales</taxon>
        <taxon>Chitinophagaceae</taxon>
        <taxon>Chitinophaga</taxon>
    </lineage>
</organism>
<keyword evidence="1" id="KW-0175">Coiled coil</keyword>
<comment type="caution">
    <text evidence="2">The sequence shown here is derived from an EMBL/GenBank/DDBJ whole genome shotgun (WGS) entry which is preliminary data.</text>
</comment>
<dbReference type="AlphaFoldDB" id="A0A365Y7P7"/>
<evidence type="ECO:0000256" key="1">
    <source>
        <dbReference type="SAM" id="Coils"/>
    </source>
</evidence>
<accession>A0A365Y7P7</accession>
<protein>
    <recommendedName>
        <fullName evidence="4">BZIP transcription factor</fullName>
    </recommendedName>
</protein>
<evidence type="ECO:0000313" key="2">
    <source>
        <dbReference type="EMBL" id="RBL94004.1"/>
    </source>
</evidence>